<keyword evidence="2" id="KW-1185">Reference proteome</keyword>
<dbReference type="RefSeq" id="WP_212725700.1">
    <property type="nucleotide sequence ID" value="NZ_CP071249.1"/>
</dbReference>
<dbReference type="Proteomes" id="UP001058016">
    <property type="component" value="Chromosome"/>
</dbReference>
<protein>
    <recommendedName>
        <fullName evidence="3">MalT-like TPR region domain-containing protein</fullName>
    </recommendedName>
</protein>
<accession>A0ABY5JF88</accession>
<dbReference type="SUPFAM" id="SSF48452">
    <property type="entry name" value="TPR-like"/>
    <property type="match status" value="1"/>
</dbReference>
<evidence type="ECO:0000313" key="2">
    <source>
        <dbReference type="Proteomes" id="UP001058016"/>
    </source>
</evidence>
<evidence type="ECO:0000313" key="1">
    <source>
        <dbReference type="EMBL" id="UUF04908.1"/>
    </source>
</evidence>
<organism evidence="1 2">
    <name type="scientific">Turicibacter bilis</name>
    <dbReference type="NCBI Taxonomy" id="2735723"/>
    <lineage>
        <taxon>Bacteria</taxon>
        <taxon>Bacillati</taxon>
        <taxon>Bacillota</taxon>
        <taxon>Erysipelotrichia</taxon>
        <taxon>Erysipelotrichales</taxon>
        <taxon>Turicibacteraceae</taxon>
        <taxon>Turicibacter</taxon>
    </lineage>
</organism>
<proteinExistence type="predicted"/>
<name>A0ABY5JF88_9FIRM</name>
<reference evidence="1 2" key="1">
    <citation type="submission" date="2021-03" db="EMBL/GenBank/DDBJ databases">
        <title>Comparative Genomics and Metabolomics in the genus Turicibacter.</title>
        <authorList>
            <person name="Maki J."/>
            <person name="Looft T."/>
        </authorList>
    </citation>
    <scope>NUCLEOTIDE SEQUENCE [LARGE SCALE GENOMIC DNA]</scope>
    <source>
        <strain evidence="1 2">MMM721</strain>
    </source>
</reference>
<sequence length="148" mass="17038">MCAYFGLGMYDESLNWGMKGLRLAKKSKDHHLITQALANIALSYLELGYYTNSKRAFDAVRKLAMPNDESNKTALDILEARLHLVDSNLEAASKFIEQALENSLRLKYRLLIWESYRIRGVVNYRLGIMSNLIKILEMPFVSLRVNSY</sequence>
<dbReference type="InterPro" id="IPR011990">
    <property type="entry name" value="TPR-like_helical_dom_sf"/>
</dbReference>
<evidence type="ECO:0008006" key="3">
    <source>
        <dbReference type="Google" id="ProtNLM"/>
    </source>
</evidence>
<dbReference type="EMBL" id="CP071249">
    <property type="protein sequence ID" value="UUF04908.1"/>
    <property type="molecule type" value="Genomic_DNA"/>
</dbReference>
<dbReference type="Gene3D" id="1.25.40.10">
    <property type="entry name" value="Tetratricopeptide repeat domain"/>
    <property type="match status" value="1"/>
</dbReference>
<gene>
    <name evidence="1" type="ORF">J0J69_07025</name>
</gene>